<dbReference type="AlphaFoldDB" id="A0A2X3B9Z9"/>
<accession>A0A2X3B9Z9</accession>
<dbReference type="PANTHER" id="PTHR22916:SF3">
    <property type="entry name" value="UDP-GLCNAC:BETAGAL BETA-1,3-N-ACETYLGLUCOSAMINYLTRANSFERASE-LIKE PROTEIN 1"/>
    <property type="match status" value="1"/>
</dbReference>
<reference evidence="2 3" key="1">
    <citation type="submission" date="2018-06" db="EMBL/GenBank/DDBJ databases">
        <authorList>
            <consortium name="Pathogen Informatics"/>
            <person name="Doyle S."/>
        </authorList>
    </citation>
    <scope>NUCLEOTIDE SEQUENCE [LARGE SCALE GENOMIC DNA]</scope>
    <source>
        <strain evidence="2 3">NCTC13102</strain>
    </source>
</reference>
<keyword evidence="2" id="KW-0328">Glycosyltransferase</keyword>
<feature type="domain" description="Glycosyltransferase 2-like" evidence="1">
    <location>
        <begin position="6"/>
        <end position="108"/>
    </location>
</feature>
<dbReference type="CDD" id="cd00761">
    <property type="entry name" value="Glyco_tranf_GTA_type"/>
    <property type="match status" value="1"/>
</dbReference>
<dbReference type="InterPro" id="IPR029044">
    <property type="entry name" value="Nucleotide-diphossugar_trans"/>
</dbReference>
<dbReference type="RefSeq" id="WP_112058284.1">
    <property type="nucleotide sequence ID" value="NZ_UAWL01000006.1"/>
</dbReference>
<dbReference type="Gene3D" id="3.90.550.10">
    <property type="entry name" value="Spore Coat Polysaccharide Biosynthesis Protein SpsA, Chain A"/>
    <property type="match status" value="1"/>
</dbReference>
<dbReference type="PANTHER" id="PTHR22916">
    <property type="entry name" value="GLYCOSYLTRANSFERASE"/>
    <property type="match status" value="1"/>
</dbReference>
<keyword evidence="2" id="KW-0808">Transferase</keyword>
<evidence type="ECO:0000313" key="3">
    <source>
        <dbReference type="Proteomes" id="UP000250166"/>
    </source>
</evidence>
<dbReference type="SUPFAM" id="SSF53448">
    <property type="entry name" value="Nucleotide-diphospho-sugar transferases"/>
    <property type="match status" value="1"/>
</dbReference>
<dbReference type="Pfam" id="PF00535">
    <property type="entry name" value="Glycos_transf_2"/>
    <property type="match status" value="1"/>
</dbReference>
<dbReference type="Proteomes" id="UP000250166">
    <property type="component" value="Unassembled WGS sequence"/>
</dbReference>
<gene>
    <name evidence="2" type="primary">kfoC_2</name>
    <name evidence="2" type="ORF">NCTC13102_00327</name>
</gene>
<proteinExistence type="predicted"/>
<name>A0A2X3B9Z9_9HELI</name>
<evidence type="ECO:0000259" key="1">
    <source>
        <dbReference type="Pfam" id="PF00535"/>
    </source>
</evidence>
<dbReference type="GO" id="GO:0016758">
    <property type="term" value="F:hexosyltransferase activity"/>
    <property type="evidence" value="ECO:0007669"/>
    <property type="project" value="UniProtKB-ARBA"/>
</dbReference>
<evidence type="ECO:0000313" key="2">
    <source>
        <dbReference type="EMBL" id="SQB97711.1"/>
    </source>
</evidence>
<protein>
    <submittedName>
        <fullName evidence="2">Putative beta-1,3-galactosyltransferase</fullName>
        <ecNumber evidence="2">2.4.1.-</ecNumber>
    </submittedName>
</protein>
<dbReference type="EMBL" id="UAWL01000006">
    <property type="protein sequence ID" value="SQB97711.1"/>
    <property type="molecule type" value="Genomic_DNA"/>
</dbReference>
<dbReference type="EC" id="2.4.1.-" evidence="2"/>
<organism evidence="2 3">
    <name type="scientific">Helicobacter fennelliae</name>
    <dbReference type="NCBI Taxonomy" id="215"/>
    <lineage>
        <taxon>Bacteria</taxon>
        <taxon>Pseudomonadati</taxon>
        <taxon>Campylobacterota</taxon>
        <taxon>Epsilonproteobacteria</taxon>
        <taxon>Campylobacterales</taxon>
        <taxon>Helicobacteraceae</taxon>
        <taxon>Helicobacter</taxon>
    </lineage>
</organism>
<sequence>MQPKISLIIPTFNVESYIARCLESCINQTLHDIEILIIDDCGSDDSIQIAKDYASKDKRVKIIQNPKNLGAFASRIYGIKFAQGEYVAFLDADDYLNLNACEMMYQQVKYFAKNSQNTHKTCNTPDIVHFKAHYHVSHSNTSAPTLLSSLLHKIRYILPTRFSTKPLKNEQIAYNFFLKSSNFPKFTIWDKCYKASLVREAISYLESITYPLIMAEDMLKFFYIANLAKSYVSTPHRLYHYMLNTQSTTQNPRNKTKKIQDMRFIIEFLQCHCDVPNAPYAKQIAQKLSTNLASLIVLESRFDKLPKKQDSAGFVESILSTFDAQDKKRDTQEFGVLDSCAKINNTNPNNANTDVLAGGGALYGDSIHSCLYLSLAPLTPLIEQGLLSSPKISHFARLSSVLGMHYLCACILSLQYWNRSLTFIRILAYIFTFGRLKI</sequence>
<dbReference type="InterPro" id="IPR001173">
    <property type="entry name" value="Glyco_trans_2-like"/>
</dbReference>